<evidence type="ECO:0000256" key="1">
    <source>
        <dbReference type="ARBA" id="ARBA00001970"/>
    </source>
</evidence>
<evidence type="ECO:0000256" key="11">
    <source>
        <dbReference type="ARBA" id="ARBA00023002"/>
    </source>
</evidence>
<evidence type="ECO:0000256" key="6">
    <source>
        <dbReference type="ARBA" id="ARBA00022617"/>
    </source>
</evidence>
<dbReference type="GO" id="GO:0071949">
    <property type="term" value="F:FAD binding"/>
    <property type="evidence" value="ECO:0007669"/>
    <property type="project" value="TreeGrafter"/>
</dbReference>
<evidence type="ECO:0000256" key="12">
    <source>
        <dbReference type="ARBA" id="ARBA00023004"/>
    </source>
</evidence>
<keyword evidence="10" id="KW-0521">NADP</keyword>
<dbReference type="FunFam" id="3.40.50.80:FF:000010">
    <property type="entry name" value="Flavohemoprotein"/>
    <property type="match status" value="1"/>
</dbReference>
<dbReference type="InterPro" id="IPR017938">
    <property type="entry name" value="Riboflavin_synthase-like_b-brl"/>
</dbReference>
<keyword evidence="11" id="KW-0560">Oxidoreductase</keyword>
<dbReference type="GO" id="GO:0008941">
    <property type="term" value="F:nitric oxide dioxygenase NAD(P)H activity"/>
    <property type="evidence" value="ECO:0007669"/>
    <property type="project" value="UniProtKB-EC"/>
</dbReference>
<dbReference type="PRINTS" id="PR00406">
    <property type="entry name" value="CYTB5RDTASE"/>
</dbReference>
<dbReference type="PROSITE" id="PS51384">
    <property type="entry name" value="FAD_FR"/>
    <property type="match status" value="1"/>
</dbReference>
<comment type="cofactor">
    <cofactor evidence="1">
        <name>heme b</name>
        <dbReference type="ChEBI" id="CHEBI:60344"/>
    </cofactor>
</comment>
<evidence type="ECO:0000313" key="20">
    <source>
        <dbReference type="Proteomes" id="UP000308549"/>
    </source>
</evidence>
<comment type="similarity">
    <text evidence="3">In the C-terminal section; belongs to the flavoprotein pyridine nucleotide cytochrome reductase family.</text>
</comment>
<dbReference type="EC" id="1.14.12.17" evidence="4"/>
<dbReference type="AlphaFoldDB" id="A0A4U0TTE0"/>
<dbReference type="Gene3D" id="2.40.30.10">
    <property type="entry name" value="Translation factors"/>
    <property type="match status" value="1"/>
</dbReference>
<dbReference type="Gene3D" id="1.10.490.10">
    <property type="entry name" value="Globins"/>
    <property type="match status" value="1"/>
</dbReference>
<keyword evidence="20" id="KW-1185">Reference proteome</keyword>
<keyword evidence="8" id="KW-0479">Metal-binding</keyword>
<evidence type="ECO:0000256" key="10">
    <source>
        <dbReference type="ARBA" id="ARBA00022857"/>
    </source>
</evidence>
<dbReference type="Gene3D" id="3.40.50.80">
    <property type="entry name" value="Nucleotide-binding domain of ferredoxin-NADP reductase (FNR) module"/>
    <property type="match status" value="1"/>
</dbReference>
<dbReference type="GO" id="GO:0046872">
    <property type="term" value="F:metal ion binding"/>
    <property type="evidence" value="ECO:0007669"/>
    <property type="project" value="UniProtKB-KW"/>
</dbReference>
<dbReference type="CDD" id="cd08922">
    <property type="entry name" value="FHb-globin"/>
    <property type="match status" value="1"/>
</dbReference>
<dbReference type="Proteomes" id="UP000308549">
    <property type="component" value="Unassembled WGS sequence"/>
</dbReference>
<keyword evidence="6" id="KW-0349">Heme</keyword>
<dbReference type="Pfam" id="PF00175">
    <property type="entry name" value="NAD_binding_1"/>
    <property type="match status" value="1"/>
</dbReference>
<dbReference type="InterPro" id="IPR000971">
    <property type="entry name" value="Globin"/>
</dbReference>
<dbReference type="InterPro" id="IPR009050">
    <property type="entry name" value="Globin-like_sf"/>
</dbReference>
<dbReference type="PANTHER" id="PTHR43396">
    <property type="entry name" value="FLAVOHEMOPROTEIN"/>
    <property type="match status" value="1"/>
</dbReference>
<evidence type="ECO:0000256" key="2">
    <source>
        <dbReference type="ARBA" id="ARBA00001974"/>
    </source>
</evidence>
<evidence type="ECO:0000256" key="16">
    <source>
        <dbReference type="ARBA" id="ARBA00056398"/>
    </source>
</evidence>
<dbReference type="GO" id="GO:0019825">
    <property type="term" value="F:oxygen binding"/>
    <property type="evidence" value="ECO:0007669"/>
    <property type="project" value="InterPro"/>
</dbReference>
<dbReference type="InterPro" id="IPR039261">
    <property type="entry name" value="FNR_nucleotide-bd"/>
</dbReference>
<dbReference type="FunFam" id="1.10.490.10:FF:000003">
    <property type="entry name" value="Flavohemoprotein"/>
    <property type="match status" value="1"/>
</dbReference>
<keyword evidence="9" id="KW-0274">FAD</keyword>
<reference evidence="19 20" key="1">
    <citation type="submission" date="2017-03" db="EMBL/GenBank/DDBJ databases">
        <title>Genomes of endolithic fungi from Antarctica.</title>
        <authorList>
            <person name="Coleine C."/>
            <person name="Masonjones S."/>
            <person name="Stajich J.E."/>
        </authorList>
    </citation>
    <scope>NUCLEOTIDE SEQUENCE [LARGE SCALE GENOMIC DNA]</scope>
    <source>
        <strain evidence="19 20">CCFEE 6315</strain>
    </source>
</reference>
<dbReference type="EMBL" id="NAJL01000035">
    <property type="protein sequence ID" value="TKA25470.1"/>
    <property type="molecule type" value="Genomic_DNA"/>
</dbReference>
<feature type="domain" description="FAD-binding FR-type" evidence="18">
    <location>
        <begin position="150"/>
        <end position="266"/>
    </location>
</feature>
<dbReference type="GO" id="GO:0071500">
    <property type="term" value="P:cellular response to nitrosative stress"/>
    <property type="evidence" value="ECO:0007669"/>
    <property type="project" value="TreeGrafter"/>
</dbReference>
<dbReference type="GO" id="GO:0046210">
    <property type="term" value="P:nitric oxide catabolic process"/>
    <property type="evidence" value="ECO:0007669"/>
    <property type="project" value="TreeGrafter"/>
</dbReference>
<evidence type="ECO:0000259" key="18">
    <source>
        <dbReference type="PROSITE" id="PS51384"/>
    </source>
</evidence>
<evidence type="ECO:0000256" key="15">
    <source>
        <dbReference type="ARBA" id="ARBA00049433"/>
    </source>
</evidence>
<dbReference type="OrthoDB" id="436496at2759"/>
<gene>
    <name evidence="19" type="ORF">B0A50_06337</name>
</gene>
<dbReference type="FunFam" id="2.40.30.10:FF:000034">
    <property type="entry name" value="Flavohemoprotein"/>
    <property type="match status" value="1"/>
</dbReference>
<feature type="domain" description="Globin" evidence="17">
    <location>
        <begin position="3"/>
        <end position="140"/>
    </location>
</feature>
<evidence type="ECO:0000313" key="19">
    <source>
        <dbReference type="EMBL" id="TKA25470.1"/>
    </source>
</evidence>
<evidence type="ECO:0000256" key="3">
    <source>
        <dbReference type="ARBA" id="ARBA00006401"/>
    </source>
</evidence>
<comment type="function">
    <text evidence="16">In the presence of oxygen and NADH, it has NADH oxidase activity, which leads to the generation of superoxide and H(2)O(2). Under anaerobic conditions, it also exhibits nitric oxide reductase and FAD reductase activities. However, all these reactions are much lower than NOD activity.</text>
</comment>
<name>A0A4U0TTE0_9PEZI</name>
<comment type="caution">
    <text evidence="19">The sequence shown here is derived from an EMBL/GenBank/DDBJ whole genome shotgun (WGS) entry which is preliminary data.</text>
</comment>
<comment type="catalytic activity">
    <reaction evidence="14">
        <text>2 nitric oxide + NADH + 2 O2 = 2 nitrate + NAD(+) + H(+)</text>
        <dbReference type="Rhea" id="RHEA:19469"/>
        <dbReference type="ChEBI" id="CHEBI:15378"/>
        <dbReference type="ChEBI" id="CHEBI:15379"/>
        <dbReference type="ChEBI" id="CHEBI:16480"/>
        <dbReference type="ChEBI" id="CHEBI:17632"/>
        <dbReference type="ChEBI" id="CHEBI:57540"/>
        <dbReference type="ChEBI" id="CHEBI:57945"/>
        <dbReference type="EC" id="1.14.12.17"/>
    </reaction>
</comment>
<evidence type="ECO:0000256" key="13">
    <source>
        <dbReference type="ARBA" id="ARBA00023027"/>
    </source>
</evidence>
<protein>
    <recommendedName>
        <fullName evidence="4">nitric oxide dioxygenase</fullName>
        <ecNumber evidence="4">1.14.12.17</ecNumber>
    </recommendedName>
</protein>
<keyword evidence="7" id="KW-0285">Flavoprotein</keyword>
<dbReference type="NCBIfam" id="NF009805">
    <property type="entry name" value="PRK13289.1"/>
    <property type="match status" value="1"/>
</dbReference>
<comment type="catalytic activity">
    <reaction evidence="15">
        <text>2 nitric oxide + NADPH + 2 O2 = 2 nitrate + NADP(+) + H(+)</text>
        <dbReference type="Rhea" id="RHEA:19465"/>
        <dbReference type="ChEBI" id="CHEBI:15378"/>
        <dbReference type="ChEBI" id="CHEBI:15379"/>
        <dbReference type="ChEBI" id="CHEBI:16480"/>
        <dbReference type="ChEBI" id="CHEBI:17632"/>
        <dbReference type="ChEBI" id="CHEBI:57783"/>
        <dbReference type="ChEBI" id="CHEBI:58349"/>
        <dbReference type="EC" id="1.14.12.17"/>
    </reaction>
</comment>
<dbReference type="InterPro" id="IPR001433">
    <property type="entry name" value="OxRdtase_FAD/NAD-bd"/>
</dbReference>
<dbReference type="GO" id="GO:0020037">
    <property type="term" value="F:heme binding"/>
    <property type="evidence" value="ECO:0007669"/>
    <property type="project" value="InterPro"/>
</dbReference>
<dbReference type="InterPro" id="IPR012292">
    <property type="entry name" value="Globin/Proto"/>
</dbReference>
<dbReference type="Pfam" id="PF00042">
    <property type="entry name" value="Globin"/>
    <property type="match status" value="1"/>
</dbReference>
<comment type="cofactor">
    <cofactor evidence="2">
        <name>FAD</name>
        <dbReference type="ChEBI" id="CHEBI:57692"/>
    </cofactor>
</comment>
<dbReference type="SUPFAM" id="SSF52343">
    <property type="entry name" value="Ferredoxin reductase-like, C-terminal NADP-linked domain"/>
    <property type="match status" value="1"/>
</dbReference>
<dbReference type="PROSITE" id="PS01033">
    <property type="entry name" value="GLOBIN"/>
    <property type="match status" value="1"/>
</dbReference>
<dbReference type="InterPro" id="IPR017927">
    <property type="entry name" value="FAD-bd_FR_type"/>
</dbReference>
<keyword evidence="5" id="KW-0216">Detoxification</keyword>
<dbReference type="CDD" id="cd06184">
    <property type="entry name" value="flavohem_like_fad_nad_binding"/>
    <property type="match status" value="1"/>
</dbReference>
<dbReference type="SUPFAM" id="SSF63380">
    <property type="entry name" value="Riboflavin synthase domain-like"/>
    <property type="match status" value="1"/>
</dbReference>
<keyword evidence="12" id="KW-0408">Iron</keyword>
<sequence>MTGLTLEQIHIIRATVPVLQQHGNSITSLFYRTMINENPDLRNIFNHANQFNNHQPRALAGALYAYASHIDDLGALSPAVEKISQRHASLYVRPEQYETVGKYLLQAMGEVLGGALTPEVLEAWAKAYQQLASIMIRREEQLYNESQGWTDWRDFRIADKVKESENITSFYFRPLDGKPLPQYKPGQYTAVLVDVPKLGYKQPRQYSLSDAPNPEYYRISIKEAGVNTGNPGAEAHPGYVSNLMHDEKKVGDVVQLAHPAGEFHLDLEKDSECQIVLLSAGVGITPMISILNTLVRHGGAQRISFIHSSRTTTVQAFGSHVTDIAASRTSVNVKYFIKKPNLNTDKEGLHFHHTGRLRLDALDQEKDLCLDSKQTIYFVCGPQTFMMDISQGLQGLGVGQERIRLELFGTGEIPTT</sequence>
<dbReference type="SUPFAM" id="SSF46458">
    <property type="entry name" value="Globin-like"/>
    <property type="match status" value="1"/>
</dbReference>
<evidence type="ECO:0000259" key="17">
    <source>
        <dbReference type="PROSITE" id="PS01033"/>
    </source>
</evidence>
<dbReference type="PANTHER" id="PTHR43396:SF3">
    <property type="entry name" value="FLAVOHEMOPROTEIN"/>
    <property type="match status" value="1"/>
</dbReference>
<evidence type="ECO:0000256" key="7">
    <source>
        <dbReference type="ARBA" id="ARBA00022630"/>
    </source>
</evidence>
<evidence type="ECO:0000256" key="14">
    <source>
        <dbReference type="ARBA" id="ARBA00048649"/>
    </source>
</evidence>
<evidence type="ECO:0000256" key="5">
    <source>
        <dbReference type="ARBA" id="ARBA00022575"/>
    </source>
</evidence>
<proteinExistence type="inferred from homology"/>
<keyword evidence="13" id="KW-0520">NAD</keyword>
<dbReference type="GO" id="GO:0009636">
    <property type="term" value="P:response to toxic substance"/>
    <property type="evidence" value="ECO:0007669"/>
    <property type="project" value="UniProtKB-KW"/>
</dbReference>
<accession>A0A4U0TTE0</accession>
<evidence type="ECO:0000256" key="8">
    <source>
        <dbReference type="ARBA" id="ARBA00022723"/>
    </source>
</evidence>
<evidence type="ECO:0000256" key="4">
    <source>
        <dbReference type="ARBA" id="ARBA00012229"/>
    </source>
</evidence>
<organism evidence="19 20">
    <name type="scientific">Salinomyces thailandicus</name>
    <dbReference type="NCBI Taxonomy" id="706561"/>
    <lineage>
        <taxon>Eukaryota</taxon>
        <taxon>Fungi</taxon>
        <taxon>Dikarya</taxon>
        <taxon>Ascomycota</taxon>
        <taxon>Pezizomycotina</taxon>
        <taxon>Dothideomycetes</taxon>
        <taxon>Dothideomycetidae</taxon>
        <taxon>Mycosphaerellales</taxon>
        <taxon>Teratosphaeriaceae</taxon>
        <taxon>Salinomyces</taxon>
    </lineage>
</organism>
<evidence type="ECO:0000256" key="9">
    <source>
        <dbReference type="ARBA" id="ARBA00022827"/>
    </source>
</evidence>